<protein>
    <submittedName>
        <fullName evidence="2">Uncharacterized protein</fullName>
    </submittedName>
</protein>
<feature type="compositionally biased region" description="Basic and acidic residues" evidence="1">
    <location>
        <begin position="41"/>
        <end position="53"/>
    </location>
</feature>
<dbReference type="Proteomes" id="UP001222027">
    <property type="component" value="Unassembled WGS sequence"/>
</dbReference>
<proteinExistence type="predicted"/>
<feature type="compositionally biased region" description="Polar residues" evidence="1">
    <location>
        <begin position="54"/>
        <end position="63"/>
    </location>
</feature>
<organism evidence="2 3">
    <name type="scientific">Ensete ventricosum</name>
    <name type="common">Abyssinian banana</name>
    <name type="synonym">Musa ensete</name>
    <dbReference type="NCBI Taxonomy" id="4639"/>
    <lineage>
        <taxon>Eukaryota</taxon>
        <taxon>Viridiplantae</taxon>
        <taxon>Streptophyta</taxon>
        <taxon>Embryophyta</taxon>
        <taxon>Tracheophyta</taxon>
        <taxon>Spermatophyta</taxon>
        <taxon>Magnoliopsida</taxon>
        <taxon>Liliopsida</taxon>
        <taxon>Zingiberales</taxon>
        <taxon>Musaceae</taxon>
        <taxon>Ensete</taxon>
    </lineage>
</organism>
<sequence length="75" mass="7937">MDEKVTLAVVTQVKAAPGSSAGVPIPACPPLRPLQHQQHSSTDKSEEKGRSSNDNRITTATSLGQGGEVKMKIIR</sequence>
<keyword evidence="3" id="KW-1185">Reference proteome</keyword>
<comment type="caution">
    <text evidence="2">The sequence shown here is derived from an EMBL/GenBank/DDBJ whole genome shotgun (WGS) entry which is preliminary data.</text>
</comment>
<dbReference type="AlphaFoldDB" id="A0AAV8R6P8"/>
<reference evidence="2 3" key="1">
    <citation type="submission" date="2022-12" db="EMBL/GenBank/DDBJ databases">
        <title>Chromosome-scale assembly of the Ensete ventricosum genome.</title>
        <authorList>
            <person name="Dussert Y."/>
            <person name="Stocks J."/>
            <person name="Wendawek A."/>
            <person name="Woldeyes F."/>
            <person name="Nichols R.A."/>
            <person name="Borrell J.S."/>
        </authorList>
    </citation>
    <scope>NUCLEOTIDE SEQUENCE [LARGE SCALE GENOMIC DNA]</scope>
    <source>
        <strain evidence="3">cv. Maze</strain>
        <tissue evidence="2">Seeds</tissue>
    </source>
</reference>
<evidence type="ECO:0000256" key="1">
    <source>
        <dbReference type="SAM" id="MobiDB-lite"/>
    </source>
</evidence>
<accession>A0AAV8R6P8</accession>
<dbReference type="EMBL" id="JAQQAF010000004">
    <property type="protein sequence ID" value="KAJ8492521.1"/>
    <property type="molecule type" value="Genomic_DNA"/>
</dbReference>
<feature type="region of interest" description="Disordered" evidence="1">
    <location>
        <begin position="15"/>
        <end position="75"/>
    </location>
</feature>
<evidence type="ECO:0000313" key="3">
    <source>
        <dbReference type="Proteomes" id="UP001222027"/>
    </source>
</evidence>
<evidence type="ECO:0000313" key="2">
    <source>
        <dbReference type="EMBL" id="KAJ8492521.1"/>
    </source>
</evidence>
<name>A0AAV8R6P8_ENSVE</name>
<gene>
    <name evidence="2" type="ORF">OPV22_014242</name>
</gene>